<gene>
    <name evidence="5" type="primary">RS14</name>
    <name evidence="5" type="ORF">HERIO_1871</name>
</gene>
<keyword evidence="6" id="KW-1185">Reference proteome</keyword>
<reference evidence="5 6" key="1">
    <citation type="journal article" date="2017" name="Environ. Microbiol.">
        <title>Decay of the glycolytic pathway and adaptation to intranuclear parasitism within Enterocytozoonidae microsporidia.</title>
        <authorList>
            <person name="Wiredu Boakye D."/>
            <person name="Jaroenlak P."/>
            <person name="Prachumwat A."/>
            <person name="Williams T.A."/>
            <person name="Bateman K.S."/>
            <person name="Itsathitphaisarn O."/>
            <person name="Sritunyalucksana K."/>
            <person name="Paszkiewicz K.H."/>
            <person name="Moore K.A."/>
            <person name="Stentiford G.D."/>
            <person name="Williams B.A."/>
        </authorList>
    </citation>
    <scope>NUCLEOTIDE SEQUENCE [LARGE SCALE GENOMIC DNA]</scope>
    <source>
        <strain evidence="5 6">GB1</strain>
    </source>
</reference>
<evidence type="ECO:0000256" key="4">
    <source>
        <dbReference type="RuleBase" id="RU003629"/>
    </source>
</evidence>
<evidence type="ECO:0000256" key="2">
    <source>
        <dbReference type="ARBA" id="ARBA00022980"/>
    </source>
</evidence>
<dbReference type="Proteomes" id="UP000192356">
    <property type="component" value="Unassembled WGS sequence"/>
</dbReference>
<dbReference type="InterPro" id="IPR001971">
    <property type="entry name" value="Ribosomal_uS11"/>
</dbReference>
<dbReference type="SUPFAM" id="SSF53137">
    <property type="entry name" value="Translational machinery components"/>
    <property type="match status" value="1"/>
</dbReference>
<dbReference type="InterPro" id="IPR036967">
    <property type="entry name" value="Ribosomal_uS11_sf"/>
</dbReference>
<accession>A0A1X0Q8R9</accession>
<dbReference type="GO" id="GO:0006412">
    <property type="term" value="P:translation"/>
    <property type="evidence" value="ECO:0007669"/>
    <property type="project" value="InterPro"/>
</dbReference>
<evidence type="ECO:0000313" key="6">
    <source>
        <dbReference type="Proteomes" id="UP000192356"/>
    </source>
</evidence>
<evidence type="ECO:0000256" key="1">
    <source>
        <dbReference type="ARBA" id="ARBA00006194"/>
    </source>
</evidence>
<dbReference type="OrthoDB" id="1677536at2759"/>
<evidence type="ECO:0000313" key="5">
    <source>
        <dbReference type="EMBL" id="ORD96180.1"/>
    </source>
</evidence>
<dbReference type="Pfam" id="PF00411">
    <property type="entry name" value="Ribosomal_S11"/>
    <property type="match status" value="1"/>
</dbReference>
<dbReference type="PIRSF" id="PIRSF002131">
    <property type="entry name" value="Ribosomal_S11"/>
    <property type="match status" value="1"/>
</dbReference>
<dbReference type="PANTHER" id="PTHR11759">
    <property type="entry name" value="40S RIBOSOMAL PROTEIN S14/30S RIBOSOMAL PROTEIN S11"/>
    <property type="match status" value="1"/>
</dbReference>
<dbReference type="PROSITE" id="PS00054">
    <property type="entry name" value="RIBOSOMAL_S11"/>
    <property type="match status" value="1"/>
</dbReference>
<evidence type="ECO:0000256" key="3">
    <source>
        <dbReference type="ARBA" id="ARBA00023274"/>
    </source>
</evidence>
<dbReference type="GO" id="GO:1990904">
    <property type="term" value="C:ribonucleoprotein complex"/>
    <property type="evidence" value="ECO:0007669"/>
    <property type="project" value="UniProtKB-KW"/>
</dbReference>
<dbReference type="VEuPathDB" id="MicrosporidiaDB:HERIO_1871"/>
<comment type="similarity">
    <text evidence="1 4">Belongs to the universal ribosomal protein uS11 family.</text>
</comment>
<dbReference type="GO" id="GO:0005840">
    <property type="term" value="C:ribosome"/>
    <property type="evidence" value="ECO:0007669"/>
    <property type="project" value="UniProtKB-KW"/>
</dbReference>
<dbReference type="AlphaFoldDB" id="A0A1X0Q8R9"/>
<comment type="caution">
    <text evidence="5">The sequence shown here is derived from an EMBL/GenBank/DDBJ whole genome shotgun (WGS) entry which is preliminary data.</text>
</comment>
<dbReference type="VEuPathDB" id="MicrosporidiaDB:A0H76_2951"/>
<dbReference type="Gene3D" id="3.30.420.80">
    <property type="entry name" value="Ribosomal protein S11"/>
    <property type="match status" value="1"/>
</dbReference>
<proteinExistence type="inferred from homology"/>
<name>A0A1X0Q8R9_9MICR</name>
<keyword evidence="3 4" id="KW-0687">Ribonucleoprotein</keyword>
<sequence length="152" mass="16261">MEDVVKQQEVGAEIVTNPIKEEVSNLKIGVCRILSTKNNTIIHVTDMTGSVTYAKISGGSKVKAKKDEGSAYAAFLAAREAAELALRKGINCCHFYIRGRGGVSKKNPGTGLVAAVRSFATTDGMRVGRIVNVTPIPTDSTRRKGGNRGRRV</sequence>
<dbReference type="InterPro" id="IPR018102">
    <property type="entry name" value="Ribosomal_uS11_CS"/>
</dbReference>
<dbReference type="GO" id="GO:0003735">
    <property type="term" value="F:structural constituent of ribosome"/>
    <property type="evidence" value="ECO:0007669"/>
    <property type="project" value="InterPro"/>
</dbReference>
<keyword evidence="2 4" id="KW-0689">Ribosomal protein</keyword>
<dbReference type="HAMAP" id="MF_01310">
    <property type="entry name" value="Ribosomal_uS11"/>
    <property type="match status" value="1"/>
</dbReference>
<organism evidence="5 6">
    <name type="scientific">Hepatospora eriocheir</name>
    <dbReference type="NCBI Taxonomy" id="1081669"/>
    <lineage>
        <taxon>Eukaryota</taxon>
        <taxon>Fungi</taxon>
        <taxon>Fungi incertae sedis</taxon>
        <taxon>Microsporidia</taxon>
        <taxon>Hepatosporidae</taxon>
        <taxon>Hepatospora</taxon>
    </lineage>
</organism>
<protein>
    <submittedName>
        <fullName evidence="5">RS14</fullName>
    </submittedName>
</protein>
<dbReference type="EMBL" id="LVKB01000119">
    <property type="protein sequence ID" value="ORD96180.1"/>
    <property type="molecule type" value="Genomic_DNA"/>
</dbReference>